<feature type="compositionally biased region" description="Basic and acidic residues" evidence="3">
    <location>
        <begin position="273"/>
        <end position="282"/>
    </location>
</feature>
<dbReference type="KEGG" id="bgt:106054370"/>
<feature type="domain" description="Caspase family p20" evidence="5">
    <location>
        <begin position="87"/>
        <end position="229"/>
    </location>
</feature>
<dbReference type="PANTHER" id="PTHR10454:SF199">
    <property type="entry name" value="CASPASE FAMILY P20 DOMAIN-CONTAINING PROTEIN"/>
    <property type="match status" value="1"/>
</dbReference>
<dbReference type="STRING" id="6526.A0A182YTK9"/>
<organism evidence="6 7">
    <name type="scientific">Biomphalaria glabrata</name>
    <name type="common">Bloodfluke planorb</name>
    <name type="synonym">Freshwater snail</name>
    <dbReference type="NCBI Taxonomy" id="6526"/>
    <lineage>
        <taxon>Eukaryota</taxon>
        <taxon>Metazoa</taxon>
        <taxon>Spiralia</taxon>
        <taxon>Lophotrochozoa</taxon>
        <taxon>Mollusca</taxon>
        <taxon>Gastropoda</taxon>
        <taxon>Heterobranchia</taxon>
        <taxon>Euthyneura</taxon>
        <taxon>Panpulmonata</taxon>
        <taxon>Hygrophila</taxon>
        <taxon>Lymnaeoidea</taxon>
        <taxon>Planorbidae</taxon>
        <taxon>Biomphalaria</taxon>
    </lineage>
</organism>
<evidence type="ECO:0000256" key="3">
    <source>
        <dbReference type="SAM" id="MobiDB-lite"/>
    </source>
</evidence>
<evidence type="ECO:0000313" key="6">
    <source>
        <dbReference type="EnsemblMetazoa" id="BGLB000006-PA"/>
    </source>
</evidence>
<dbReference type="InterPro" id="IPR002138">
    <property type="entry name" value="Pept_C14_p10"/>
</dbReference>
<keyword evidence="8" id="KW-1185">Reference proteome</keyword>
<dbReference type="EnsemblMetazoa" id="BGLB000006-RA">
    <property type="protein sequence ID" value="BGLB000006-PA"/>
    <property type="gene ID" value="BGLB000006"/>
</dbReference>
<dbReference type="Proteomes" id="UP000076420">
    <property type="component" value="Unassembled WGS sequence"/>
</dbReference>
<dbReference type="InterPro" id="IPR016129">
    <property type="entry name" value="Caspase_his_AS"/>
</dbReference>
<proteinExistence type="inferred from homology"/>
<dbReference type="GO" id="GO:0006508">
    <property type="term" value="P:proteolysis"/>
    <property type="evidence" value="ECO:0007669"/>
    <property type="project" value="InterPro"/>
</dbReference>
<dbReference type="VEuPathDB" id="VectorBase:BGLB000006"/>
<dbReference type="RefSeq" id="XP_013065656.1">
    <property type="nucleotide sequence ID" value="XM_013210202.2"/>
</dbReference>
<evidence type="ECO:0000259" key="5">
    <source>
        <dbReference type="PROSITE" id="PS50208"/>
    </source>
</evidence>
<dbReference type="Gene3D" id="3.40.50.1460">
    <property type="match status" value="1"/>
</dbReference>
<sequence length="433" mass="48370">MGSFQDDVSPIMKSCKTKDELDGFRKNIKNKLKRFFCSPSSLSPTSPSTETLEFVPVKTALNAAGPSTLNQIKKQDDDDAYSFTSSKRGLAVIINNEVFHEPKQFEKRSGTERDAAALEETLTGIGFDVLMENNLTSTQMTCVLTSAAIDYEHADADCFVCVVMSHGDVMWFERGGTFNKKMERNDVIFGVDGLPVKTKFIIDTFNNWNCPSLKDKPRLFFFQACRGEKLDHGTEIPLLKDLQISLRTTSSSSVSCGSNNGYLLTNDSLVMKNGKDETDSKPETYNGTKPNQQDILPQFSSPQLPVPPPSLYEDCLVMYATPPGYASWRREDGSWFIQSLCHVLNSPQVGSGKVSLLRALTQVSGLVALKYETYSEDDPSYHEKKQQPVIYSMLIKDVFLKRRVPMGARTINYGVSEKVFNGCNEELRSSVYV</sequence>
<gene>
    <name evidence="6" type="primary">106054370</name>
    <name evidence="9" type="synonym">LOC106054370</name>
</gene>
<dbReference type="PROSITE" id="PS50207">
    <property type="entry name" value="CASPASE_P10"/>
    <property type="match status" value="1"/>
</dbReference>
<dbReference type="VEuPathDB" id="VectorBase:BGLAX_039322"/>
<dbReference type="GO" id="GO:0005737">
    <property type="term" value="C:cytoplasm"/>
    <property type="evidence" value="ECO:0007669"/>
    <property type="project" value="TreeGrafter"/>
</dbReference>
<feature type="region of interest" description="Disordered" evidence="3">
    <location>
        <begin position="273"/>
        <end position="300"/>
    </location>
</feature>
<dbReference type="SMART" id="SM00115">
    <property type="entry name" value="CASc"/>
    <property type="match status" value="1"/>
</dbReference>
<dbReference type="Pfam" id="PF00656">
    <property type="entry name" value="Peptidase_C14"/>
    <property type="match status" value="1"/>
</dbReference>
<dbReference type="AlphaFoldDB" id="A0A182YTK9"/>
<dbReference type="InterPro" id="IPR029030">
    <property type="entry name" value="Caspase-like_dom_sf"/>
</dbReference>
<feature type="compositionally biased region" description="Polar residues" evidence="3">
    <location>
        <begin position="283"/>
        <end position="295"/>
    </location>
</feature>
<reference evidence="6" key="1">
    <citation type="submission" date="2021-01" db="UniProtKB">
        <authorList>
            <consortium name="EnsemblMetazoa"/>
        </authorList>
    </citation>
    <scope>IDENTIFICATION</scope>
    <source>
        <strain evidence="6">BB02</strain>
    </source>
</reference>
<evidence type="ECO:0000259" key="4">
    <source>
        <dbReference type="PROSITE" id="PS50207"/>
    </source>
</evidence>
<dbReference type="OMA" id="GARTINY"/>
<reference evidence="9" key="2">
    <citation type="submission" date="2025-04" db="UniProtKB">
        <authorList>
            <consortium name="RefSeq"/>
        </authorList>
    </citation>
    <scope>IDENTIFICATION</scope>
</reference>
<dbReference type="PRINTS" id="PR00376">
    <property type="entry name" value="IL1BCENZYME"/>
</dbReference>
<accession>A0A182YTK9</accession>
<dbReference type="Proteomes" id="UP001165740">
    <property type="component" value="Chromosome 2"/>
</dbReference>
<dbReference type="SUPFAM" id="SSF52129">
    <property type="entry name" value="Caspase-like"/>
    <property type="match status" value="1"/>
</dbReference>
<dbReference type="GO" id="GO:0004197">
    <property type="term" value="F:cysteine-type endopeptidase activity"/>
    <property type="evidence" value="ECO:0007669"/>
    <property type="project" value="InterPro"/>
</dbReference>
<evidence type="ECO:0000313" key="8">
    <source>
        <dbReference type="Proteomes" id="UP001165740"/>
    </source>
</evidence>
<dbReference type="InterPro" id="IPR001309">
    <property type="entry name" value="Pept_C14_p20"/>
</dbReference>
<dbReference type="OrthoDB" id="6046974at2759"/>
<feature type="domain" description="Caspase family p10" evidence="4">
    <location>
        <begin position="314"/>
        <end position="402"/>
    </location>
</feature>
<dbReference type="PANTHER" id="PTHR10454">
    <property type="entry name" value="CASPASE"/>
    <property type="match status" value="1"/>
</dbReference>
<dbReference type="Gene3D" id="3.30.70.1470">
    <property type="entry name" value="Caspase-like"/>
    <property type="match status" value="1"/>
</dbReference>
<comment type="similarity">
    <text evidence="1 2">Belongs to the peptidase C14A family.</text>
</comment>
<evidence type="ECO:0000313" key="9">
    <source>
        <dbReference type="RefSeq" id="XP_013065656.1"/>
    </source>
</evidence>
<dbReference type="InterPro" id="IPR002398">
    <property type="entry name" value="Pept_C14"/>
</dbReference>
<evidence type="ECO:0000256" key="2">
    <source>
        <dbReference type="RuleBase" id="RU003971"/>
    </source>
</evidence>
<name>A0A182YTK9_BIOGL</name>
<evidence type="ECO:0000313" key="7">
    <source>
        <dbReference type="Proteomes" id="UP000076420"/>
    </source>
</evidence>
<dbReference type="GO" id="GO:0043525">
    <property type="term" value="P:positive regulation of neuron apoptotic process"/>
    <property type="evidence" value="ECO:0007669"/>
    <property type="project" value="TreeGrafter"/>
</dbReference>
<dbReference type="PROSITE" id="PS50208">
    <property type="entry name" value="CASPASE_P20"/>
    <property type="match status" value="1"/>
</dbReference>
<dbReference type="PROSITE" id="PS01121">
    <property type="entry name" value="CASPASE_HIS"/>
    <property type="match status" value="1"/>
</dbReference>
<dbReference type="GeneID" id="106054370"/>
<protein>
    <submittedName>
        <fullName evidence="9">Caspase-3-like</fullName>
    </submittedName>
</protein>
<dbReference type="InterPro" id="IPR011600">
    <property type="entry name" value="Pept_C14_caspase"/>
</dbReference>
<evidence type="ECO:0000256" key="1">
    <source>
        <dbReference type="ARBA" id="ARBA00010134"/>
    </source>
</evidence>
<dbReference type="GO" id="GO:0006915">
    <property type="term" value="P:apoptotic process"/>
    <property type="evidence" value="ECO:0007669"/>
    <property type="project" value="TreeGrafter"/>
</dbReference>
<dbReference type="InterPro" id="IPR015917">
    <property type="entry name" value="Pept_C14A"/>
</dbReference>